<organism evidence="1 2">
    <name type="scientific">Vanilla planifolia</name>
    <name type="common">Vanilla</name>
    <dbReference type="NCBI Taxonomy" id="51239"/>
    <lineage>
        <taxon>Eukaryota</taxon>
        <taxon>Viridiplantae</taxon>
        <taxon>Streptophyta</taxon>
        <taxon>Embryophyta</taxon>
        <taxon>Tracheophyta</taxon>
        <taxon>Spermatophyta</taxon>
        <taxon>Magnoliopsida</taxon>
        <taxon>Liliopsida</taxon>
        <taxon>Asparagales</taxon>
        <taxon>Orchidaceae</taxon>
        <taxon>Vanilloideae</taxon>
        <taxon>Vanilleae</taxon>
        <taxon>Vanilla</taxon>
    </lineage>
</organism>
<protein>
    <submittedName>
        <fullName evidence="1">Uncharacterized protein</fullName>
    </submittedName>
</protein>
<sequence length="366" mass="42411">MGAGSYVVHKLRRKLDHLLFNIISSQTWPLSSSFLLGDSNFCNLYEYNWFVKNLSCGYLKFAPFADNRYTQQHARSFSSFSLPLFKSHHKNPAYCFPGSLVSSCLTGFCNIHTSQQLSTAPLEHNNVGSMASTEVTGVPKSKKKKLKGKRAVVRWLKFFRWKKKKEYERMTLEEKVLYKLKKALDKSKYRDALHAVRRFIPKLEQDLEDLHEGMKQKPKLTNEEVATVFNQKRKTSKLTLQNFDGFEVDDKTRLLEEKEPGIDVFDNYESLMRSGSSSEPENLSDIFETDSDEGVEDDNKHPLYLEQIEKFPSGDDDEPEDFQEHLRRIAAAARGEEVDEKELKVEDLDDIDKIFLRASSLLKRKR</sequence>
<dbReference type="OrthoDB" id="1109414at2759"/>
<evidence type="ECO:0000313" key="2">
    <source>
        <dbReference type="Proteomes" id="UP000639772"/>
    </source>
</evidence>
<dbReference type="Proteomes" id="UP000639772">
    <property type="component" value="Chromosome 3"/>
</dbReference>
<evidence type="ECO:0000313" key="1">
    <source>
        <dbReference type="EMBL" id="KAG0490512.1"/>
    </source>
</evidence>
<dbReference type="AlphaFoldDB" id="A0A835RR26"/>
<proteinExistence type="predicted"/>
<name>A0A835RR26_VANPL</name>
<dbReference type="PANTHER" id="PTHR31426">
    <property type="entry name" value="GROUP II INTRON SPLICING FACTOR CRS1-LIKE"/>
    <property type="match status" value="1"/>
</dbReference>
<dbReference type="PANTHER" id="PTHR31426:SF5">
    <property type="entry name" value="OS04G0492900 PROTEIN"/>
    <property type="match status" value="1"/>
</dbReference>
<dbReference type="EMBL" id="JADCNM010000003">
    <property type="protein sequence ID" value="KAG0490512.1"/>
    <property type="molecule type" value="Genomic_DNA"/>
</dbReference>
<gene>
    <name evidence="1" type="ORF">HPP92_007375</name>
</gene>
<dbReference type="InterPro" id="IPR040286">
    <property type="entry name" value="At3g25440-like"/>
</dbReference>
<accession>A0A835RR26</accession>
<comment type="caution">
    <text evidence="1">The sequence shown here is derived from an EMBL/GenBank/DDBJ whole genome shotgun (WGS) entry which is preliminary data.</text>
</comment>
<reference evidence="1 2" key="1">
    <citation type="journal article" date="2020" name="Nat. Food">
        <title>A phased Vanilla planifolia genome enables genetic improvement of flavour and production.</title>
        <authorList>
            <person name="Hasing T."/>
            <person name="Tang H."/>
            <person name="Brym M."/>
            <person name="Khazi F."/>
            <person name="Huang T."/>
            <person name="Chambers A.H."/>
        </authorList>
    </citation>
    <scope>NUCLEOTIDE SEQUENCE [LARGE SCALE GENOMIC DNA]</scope>
    <source>
        <tissue evidence="1">Leaf</tissue>
    </source>
</reference>